<keyword evidence="3" id="KW-1185">Reference proteome</keyword>
<organism evidence="2 3">
    <name type="scientific">Roseburia amylophila</name>
    <dbReference type="NCBI Taxonomy" id="2981794"/>
    <lineage>
        <taxon>Bacteria</taxon>
        <taxon>Bacillati</taxon>
        <taxon>Bacillota</taxon>
        <taxon>Clostridia</taxon>
        <taxon>Lachnospirales</taxon>
        <taxon>Lachnospiraceae</taxon>
        <taxon>Roseburia</taxon>
    </lineage>
</organism>
<sequence length="285" mass="32960">MNIGIVGSTGYIAQFLIEHFETCSNIAKVVKFDKSDLADIYLDLQDCEKFNFDLLDGLSYLIFTAAISGPDMCAKEYEMCWNINVIGTTKFISEAIKRNIRVLFFSSDAVFGDIDGFIYNEKSETMAKTPYGRMKKAVEDEFKQSAYFKAIRLSYVASSKDRFVSYCMSCMEKGEIADVYHPFYRNCIVVSDVVKVVEWMINNWEEFTDFVLNVAGNELISRVRIADEINRIKKGKLKYTISVPDEGFYQNRPSITQMESLYLYDMNILKRESFTTKIQREMENE</sequence>
<feature type="domain" description="RmlD-like substrate binding" evidence="1">
    <location>
        <begin position="1"/>
        <end position="280"/>
    </location>
</feature>
<name>A0ABT2SAL3_9FIRM</name>
<dbReference type="InterPro" id="IPR036291">
    <property type="entry name" value="NAD(P)-bd_dom_sf"/>
</dbReference>
<dbReference type="Gene3D" id="3.40.50.720">
    <property type="entry name" value="NAD(P)-binding Rossmann-like Domain"/>
    <property type="match status" value="1"/>
</dbReference>
<dbReference type="RefSeq" id="WP_262623307.1">
    <property type="nucleotide sequence ID" value="NZ_JAOQKI010000002.1"/>
</dbReference>
<proteinExistence type="predicted"/>
<dbReference type="SUPFAM" id="SSF51735">
    <property type="entry name" value="NAD(P)-binding Rossmann-fold domains"/>
    <property type="match status" value="1"/>
</dbReference>
<dbReference type="InterPro" id="IPR029903">
    <property type="entry name" value="RmlD-like-bd"/>
</dbReference>
<evidence type="ECO:0000259" key="1">
    <source>
        <dbReference type="Pfam" id="PF04321"/>
    </source>
</evidence>
<dbReference type="Pfam" id="PF04321">
    <property type="entry name" value="RmlD_sub_bind"/>
    <property type="match status" value="1"/>
</dbReference>
<dbReference type="PANTHER" id="PTHR43242:SF1">
    <property type="entry name" value="NAD(P)-BINDING ROSSMANN-FOLD SUPERFAMILY PROTEIN"/>
    <property type="match status" value="1"/>
</dbReference>
<gene>
    <name evidence="2" type="ORF">OCV43_02210</name>
</gene>
<dbReference type="PANTHER" id="PTHR43242">
    <property type="entry name" value="NAD(P)-BINDING ROSSMANN-FOLD SUPERFAMILY PROTEIN"/>
    <property type="match status" value="1"/>
</dbReference>
<evidence type="ECO:0000313" key="2">
    <source>
        <dbReference type="EMBL" id="MCU6716090.1"/>
    </source>
</evidence>
<comment type="caution">
    <text evidence="2">The sequence shown here is derived from an EMBL/GenBank/DDBJ whole genome shotgun (WGS) entry which is preliminary data.</text>
</comment>
<dbReference type="Proteomes" id="UP001209666">
    <property type="component" value="Unassembled WGS sequence"/>
</dbReference>
<evidence type="ECO:0000313" key="3">
    <source>
        <dbReference type="Proteomes" id="UP001209666"/>
    </source>
</evidence>
<dbReference type="EMBL" id="JAOQKI010000002">
    <property type="protein sequence ID" value="MCU6716090.1"/>
    <property type="molecule type" value="Genomic_DNA"/>
</dbReference>
<protein>
    <submittedName>
        <fullName evidence="2">Sugar nucleotide-binding protein</fullName>
    </submittedName>
</protein>
<accession>A0ABT2SAL3</accession>
<reference evidence="2 3" key="1">
    <citation type="journal article" date="2021" name="ISME Commun">
        <title>Automated analysis of genomic sequences facilitates high-throughput and comprehensive description of bacteria.</title>
        <authorList>
            <person name="Hitch T.C.A."/>
        </authorList>
    </citation>
    <scope>NUCLEOTIDE SEQUENCE [LARGE SCALE GENOMIC DNA]</scope>
    <source>
        <strain evidence="2 3">Sanger_19</strain>
    </source>
</reference>